<protein>
    <submittedName>
        <fullName evidence="7">Phosphate-starvation-inducible PsiE family protein</fullName>
    </submittedName>
</protein>
<evidence type="ECO:0000256" key="3">
    <source>
        <dbReference type="ARBA" id="ARBA00022692"/>
    </source>
</evidence>
<evidence type="ECO:0000256" key="4">
    <source>
        <dbReference type="ARBA" id="ARBA00022989"/>
    </source>
</evidence>
<proteinExistence type="predicted"/>
<sequence length="157" mass="17687">MKHEELPENTSDKLLNLLHSNIRFAIKILAILMVLVIYWSIADVVYVLYMRLSAPPYFLLDVEDILQVFGAFMIVLIAVEIFINIRLYLGSHIIPVELVVATALMAVARKIIVLDLKIVSAEHIIGLALVTISLGVTYFLLKRKAPSSTNNKLEQDK</sequence>
<feature type="transmembrane region" description="Helical" evidence="6">
    <location>
        <begin position="65"/>
        <end position="85"/>
    </location>
</feature>
<feature type="transmembrane region" description="Helical" evidence="6">
    <location>
        <begin position="24"/>
        <end position="49"/>
    </location>
</feature>
<dbReference type="EMBL" id="JAWCUA010000007">
    <property type="protein sequence ID" value="MDU0113055.1"/>
    <property type="molecule type" value="Genomic_DNA"/>
</dbReference>
<keyword evidence="2" id="KW-1003">Cell membrane</keyword>
<accession>A0ABU3R059</accession>
<evidence type="ECO:0000256" key="6">
    <source>
        <dbReference type="SAM" id="Phobius"/>
    </source>
</evidence>
<gene>
    <name evidence="7" type="ORF">RT723_08605</name>
</gene>
<evidence type="ECO:0000313" key="7">
    <source>
        <dbReference type="EMBL" id="MDU0113055.1"/>
    </source>
</evidence>
<evidence type="ECO:0000256" key="1">
    <source>
        <dbReference type="ARBA" id="ARBA00004651"/>
    </source>
</evidence>
<comment type="subcellular location">
    <subcellularLocation>
        <location evidence="1">Cell membrane</location>
        <topology evidence="1">Multi-pass membrane protein</topology>
    </subcellularLocation>
</comment>
<feature type="transmembrane region" description="Helical" evidence="6">
    <location>
        <begin position="92"/>
        <end position="112"/>
    </location>
</feature>
<feature type="transmembrane region" description="Helical" evidence="6">
    <location>
        <begin position="124"/>
        <end position="141"/>
    </location>
</feature>
<dbReference type="Proteomes" id="UP001257914">
    <property type="component" value="Unassembled WGS sequence"/>
</dbReference>
<name>A0ABU3R059_9GAMM</name>
<evidence type="ECO:0000256" key="5">
    <source>
        <dbReference type="ARBA" id="ARBA00023136"/>
    </source>
</evidence>
<evidence type="ECO:0000256" key="2">
    <source>
        <dbReference type="ARBA" id="ARBA00022475"/>
    </source>
</evidence>
<comment type="caution">
    <text evidence="7">The sequence shown here is derived from an EMBL/GenBank/DDBJ whole genome shotgun (WGS) entry which is preliminary data.</text>
</comment>
<keyword evidence="3 6" id="KW-0812">Transmembrane</keyword>
<keyword evidence="5 6" id="KW-0472">Membrane</keyword>
<evidence type="ECO:0000313" key="8">
    <source>
        <dbReference type="Proteomes" id="UP001257914"/>
    </source>
</evidence>
<keyword evidence="8" id="KW-1185">Reference proteome</keyword>
<dbReference type="Pfam" id="PF06146">
    <property type="entry name" value="PsiE"/>
    <property type="match status" value="1"/>
</dbReference>
<keyword evidence="4 6" id="KW-1133">Transmembrane helix</keyword>
<dbReference type="InterPro" id="IPR020948">
    <property type="entry name" value="P_starv_induced_PsiE-like"/>
</dbReference>
<reference evidence="7 8" key="1">
    <citation type="submission" date="2023-10" db="EMBL/GenBank/DDBJ databases">
        <title>Psychrosphaera aquimaarina strain SW33 isolated from seawater.</title>
        <authorList>
            <person name="Bayburt H."/>
            <person name="Kim J.M."/>
            <person name="Choi B.J."/>
            <person name="Jeon C.O."/>
        </authorList>
    </citation>
    <scope>NUCLEOTIDE SEQUENCE [LARGE SCALE GENOMIC DNA]</scope>
    <source>
        <strain evidence="7 8">KCTC 52743</strain>
    </source>
</reference>
<organism evidence="7 8">
    <name type="scientific">Psychrosphaera aquimarina</name>
    <dbReference type="NCBI Taxonomy" id="2044854"/>
    <lineage>
        <taxon>Bacteria</taxon>
        <taxon>Pseudomonadati</taxon>
        <taxon>Pseudomonadota</taxon>
        <taxon>Gammaproteobacteria</taxon>
        <taxon>Alteromonadales</taxon>
        <taxon>Pseudoalteromonadaceae</taxon>
        <taxon>Psychrosphaera</taxon>
    </lineage>
</organism>